<dbReference type="GeneID" id="5020685"/>
<keyword evidence="2" id="KW-0863">Zinc-finger</keyword>
<evidence type="ECO:0000313" key="5">
    <source>
        <dbReference type="Proteomes" id="UP000000600"/>
    </source>
</evidence>
<dbReference type="KEGG" id="ptm:GSPATT00006809001"/>
<dbReference type="EMBL" id="CT868052">
    <property type="protein sequence ID" value="CAK67503.1"/>
    <property type="molecule type" value="Genomic_DNA"/>
</dbReference>
<proteinExistence type="predicted"/>
<organism evidence="4 5">
    <name type="scientific">Paramecium tetraurelia</name>
    <dbReference type="NCBI Taxonomy" id="5888"/>
    <lineage>
        <taxon>Eukaryota</taxon>
        <taxon>Sar</taxon>
        <taxon>Alveolata</taxon>
        <taxon>Ciliophora</taxon>
        <taxon>Intramacronucleata</taxon>
        <taxon>Oligohymenophorea</taxon>
        <taxon>Peniculida</taxon>
        <taxon>Parameciidae</taxon>
        <taxon>Paramecium</taxon>
    </lineage>
</organism>
<dbReference type="eggNOG" id="ENOG502R2WT">
    <property type="taxonomic scope" value="Eukaryota"/>
</dbReference>
<dbReference type="PROSITE" id="PS01359">
    <property type="entry name" value="ZF_PHD_1"/>
    <property type="match status" value="1"/>
</dbReference>
<keyword evidence="1" id="KW-0479">Metal-binding</keyword>
<evidence type="ECO:0008006" key="6">
    <source>
        <dbReference type="Google" id="ProtNLM"/>
    </source>
</evidence>
<dbReference type="Proteomes" id="UP000000600">
    <property type="component" value="Unassembled WGS sequence"/>
</dbReference>
<dbReference type="AlphaFoldDB" id="A0C9N6"/>
<evidence type="ECO:0000313" key="4">
    <source>
        <dbReference type="EMBL" id="CAK67503.1"/>
    </source>
</evidence>
<dbReference type="InterPro" id="IPR011011">
    <property type="entry name" value="Znf_FYVE_PHD"/>
</dbReference>
<dbReference type="InterPro" id="IPR019786">
    <property type="entry name" value="Zinc_finger_PHD-type_CS"/>
</dbReference>
<dbReference type="GO" id="GO:0008270">
    <property type="term" value="F:zinc ion binding"/>
    <property type="evidence" value="ECO:0007669"/>
    <property type="project" value="UniProtKB-KW"/>
</dbReference>
<evidence type="ECO:0000256" key="3">
    <source>
        <dbReference type="ARBA" id="ARBA00022833"/>
    </source>
</evidence>
<evidence type="ECO:0000256" key="2">
    <source>
        <dbReference type="ARBA" id="ARBA00022771"/>
    </source>
</evidence>
<dbReference type="RefSeq" id="XP_001434900.1">
    <property type="nucleotide sequence ID" value="XM_001434863.1"/>
</dbReference>
<dbReference type="InParanoid" id="A0C9N6"/>
<dbReference type="OMA" id="TCPWCRI"/>
<sequence length="211" mass="24892">MDDQDKIQEDECMNQYCTIESQNVYPAKFSDQILFFCKECLELYTEKKCCYFCAQVIMLIFQVYSDQNENFLDGQKWIACDQEKCDKWTHLSCEAKNGIQGIECLVEDMKFKYTCPWCRIEDQKQRNMKPLPRSINRKGFKFLEKIHKRKGSTYEPPANNNNNGTSYFSSSYSSKSSYLDELLKKNGGFSQQITQEEMQIDLQKMFSLVKQ</sequence>
<name>A0C9N6_PARTE</name>
<protein>
    <recommendedName>
        <fullName evidence="6">PHD-type domain-containing protein</fullName>
    </recommendedName>
</protein>
<keyword evidence="3" id="KW-0862">Zinc</keyword>
<gene>
    <name evidence="4" type="ORF">GSPATT00006809001</name>
</gene>
<dbReference type="HOGENOM" id="CLU_1368571_0_0_1"/>
<reference evidence="4 5" key="1">
    <citation type="journal article" date="2006" name="Nature">
        <title>Global trends of whole-genome duplications revealed by the ciliate Paramecium tetraurelia.</title>
        <authorList>
            <consortium name="Genoscope"/>
            <person name="Aury J.-M."/>
            <person name="Jaillon O."/>
            <person name="Duret L."/>
            <person name="Noel B."/>
            <person name="Jubin C."/>
            <person name="Porcel B.M."/>
            <person name="Segurens B."/>
            <person name="Daubin V."/>
            <person name="Anthouard V."/>
            <person name="Aiach N."/>
            <person name="Arnaiz O."/>
            <person name="Billaut A."/>
            <person name="Beisson J."/>
            <person name="Blanc I."/>
            <person name="Bouhouche K."/>
            <person name="Camara F."/>
            <person name="Duharcourt S."/>
            <person name="Guigo R."/>
            <person name="Gogendeau D."/>
            <person name="Katinka M."/>
            <person name="Keller A.-M."/>
            <person name="Kissmehl R."/>
            <person name="Klotz C."/>
            <person name="Koll F."/>
            <person name="Le Moue A."/>
            <person name="Lepere C."/>
            <person name="Malinsky S."/>
            <person name="Nowacki M."/>
            <person name="Nowak J.K."/>
            <person name="Plattner H."/>
            <person name="Poulain J."/>
            <person name="Ruiz F."/>
            <person name="Serrano V."/>
            <person name="Zagulski M."/>
            <person name="Dessen P."/>
            <person name="Betermier M."/>
            <person name="Weissenbach J."/>
            <person name="Scarpelli C."/>
            <person name="Schachter V."/>
            <person name="Sperling L."/>
            <person name="Meyer E."/>
            <person name="Cohen J."/>
            <person name="Wincker P."/>
        </authorList>
    </citation>
    <scope>NUCLEOTIDE SEQUENCE [LARGE SCALE GENOMIC DNA]</scope>
    <source>
        <strain evidence="4 5">Stock d4-2</strain>
    </source>
</reference>
<evidence type="ECO:0000256" key="1">
    <source>
        <dbReference type="ARBA" id="ARBA00022723"/>
    </source>
</evidence>
<dbReference type="SUPFAM" id="SSF57903">
    <property type="entry name" value="FYVE/PHD zinc finger"/>
    <property type="match status" value="1"/>
</dbReference>
<keyword evidence="5" id="KW-1185">Reference proteome</keyword>
<accession>A0C9N6</accession>